<dbReference type="RefSeq" id="WP_354555462.1">
    <property type="nucleotide sequence ID" value="NZ_JBEPMB010000001.1"/>
</dbReference>
<dbReference type="InterPro" id="IPR018060">
    <property type="entry name" value="HTH_AraC"/>
</dbReference>
<dbReference type="PANTHER" id="PTHR46796">
    <property type="entry name" value="HTH-TYPE TRANSCRIPTIONAL ACTIVATOR RHAS-RELATED"/>
    <property type="match status" value="1"/>
</dbReference>
<keyword evidence="6" id="KW-1185">Reference proteome</keyword>
<keyword evidence="1" id="KW-0805">Transcription regulation</keyword>
<evidence type="ECO:0000256" key="1">
    <source>
        <dbReference type="ARBA" id="ARBA00023015"/>
    </source>
</evidence>
<evidence type="ECO:0000256" key="3">
    <source>
        <dbReference type="ARBA" id="ARBA00023163"/>
    </source>
</evidence>
<dbReference type="InterPro" id="IPR050204">
    <property type="entry name" value="AraC_XylS_family_regulators"/>
</dbReference>
<feature type="domain" description="HTH araC/xylS-type" evidence="4">
    <location>
        <begin position="158"/>
        <end position="263"/>
    </location>
</feature>
<dbReference type="InterPro" id="IPR046532">
    <property type="entry name" value="DUF6597"/>
</dbReference>
<reference evidence="5 6" key="1">
    <citation type="submission" date="2024-06" db="EMBL/GenBank/DDBJ databases">
        <title>Genomic Encyclopedia of Type Strains, Phase IV (KMG-IV): sequencing the most valuable type-strain genomes for metagenomic binning, comparative biology and taxonomic classification.</title>
        <authorList>
            <person name="Goeker M."/>
        </authorList>
    </citation>
    <scope>NUCLEOTIDE SEQUENCE [LARGE SCALE GENOMIC DNA]</scope>
    <source>
        <strain evidence="5 6">DSM 29780</strain>
    </source>
</reference>
<name>A0ABV2IWX9_9HYPH</name>
<dbReference type="PANTHER" id="PTHR46796:SF13">
    <property type="entry name" value="HTH-TYPE TRANSCRIPTIONAL ACTIVATOR RHAS"/>
    <property type="match status" value="1"/>
</dbReference>
<evidence type="ECO:0000259" key="4">
    <source>
        <dbReference type="PROSITE" id="PS01124"/>
    </source>
</evidence>
<protein>
    <submittedName>
        <fullName evidence="5">AraC-like DNA-binding protein</fullName>
    </submittedName>
</protein>
<dbReference type="Gene3D" id="1.10.10.60">
    <property type="entry name" value="Homeodomain-like"/>
    <property type="match status" value="1"/>
</dbReference>
<dbReference type="Pfam" id="PF20240">
    <property type="entry name" value="DUF6597"/>
    <property type="match status" value="1"/>
</dbReference>
<sequence length="277" mass="30836">MKLTSITPHPVIAPFIHHFWVFEAPAGIPASDARIVVPNGRPKLIVPWRNGLDAGNERHGRMTRESEIVFIGVWDEPTTLSSSPSPTTTIGIEFHPSGLARFLRGDMSDIFSAIAPADALLGRTGHALQQRLSSATTIGEAVGLTQAFLLESFRFEKDRADFLVDAAISMMRQSRSGLRIEDIADLLGCSRRHLQTVFNQRIGIGPKRLQGILAFEGLYRAFARDGDVSRLNAEALDHFYDQPHFIRSFRDYTGYSPTKYAELSNEFGAIFYRQSSV</sequence>
<keyword evidence="2" id="KW-0238">DNA-binding</keyword>
<evidence type="ECO:0000313" key="5">
    <source>
        <dbReference type="EMBL" id="MET3612938.1"/>
    </source>
</evidence>
<evidence type="ECO:0000313" key="6">
    <source>
        <dbReference type="Proteomes" id="UP001549047"/>
    </source>
</evidence>
<comment type="caution">
    <text evidence="5">The sequence shown here is derived from an EMBL/GenBank/DDBJ whole genome shotgun (WGS) entry which is preliminary data.</text>
</comment>
<dbReference type="EMBL" id="JBEPMB010000001">
    <property type="protein sequence ID" value="MET3612938.1"/>
    <property type="molecule type" value="Genomic_DNA"/>
</dbReference>
<dbReference type="PROSITE" id="PS01124">
    <property type="entry name" value="HTH_ARAC_FAMILY_2"/>
    <property type="match status" value="1"/>
</dbReference>
<keyword evidence="3" id="KW-0804">Transcription</keyword>
<dbReference type="Proteomes" id="UP001549047">
    <property type="component" value="Unassembled WGS sequence"/>
</dbReference>
<evidence type="ECO:0000256" key="2">
    <source>
        <dbReference type="ARBA" id="ARBA00023125"/>
    </source>
</evidence>
<dbReference type="Pfam" id="PF00165">
    <property type="entry name" value="HTH_AraC"/>
    <property type="match status" value="1"/>
</dbReference>
<organism evidence="5 6">
    <name type="scientific">Rhizobium aquaticum</name>
    <dbReference type="NCBI Taxonomy" id="1549636"/>
    <lineage>
        <taxon>Bacteria</taxon>
        <taxon>Pseudomonadati</taxon>
        <taxon>Pseudomonadota</taxon>
        <taxon>Alphaproteobacteria</taxon>
        <taxon>Hyphomicrobiales</taxon>
        <taxon>Rhizobiaceae</taxon>
        <taxon>Rhizobium/Agrobacterium group</taxon>
        <taxon>Rhizobium</taxon>
    </lineage>
</organism>
<proteinExistence type="predicted"/>
<gene>
    <name evidence="5" type="ORF">ABID16_001243</name>
</gene>
<accession>A0ABV2IWX9</accession>
<dbReference type="SMART" id="SM00342">
    <property type="entry name" value="HTH_ARAC"/>
    <property type="match status" value="1"/>
</dbReference>